<dbReference type="PROSITE" id="PS50109">
    <property type="entry name" value="HIS_KIN"/>
    <property type="match status" value="1"/>
</dbReference>
<evidence type="ECO:0000256" key="10">
    <source>
        <dbReference type="SAM" id="SignalP"/>
    </source>
</evidence>
<feature type="repeat" description="TPR" evidence="7">
    <location>
        <begin position="166"/>
        <end position="199"/>
    </location>
</feature>
<feature type="coiled-coil region" evidence="8">
    <location>
        <begin position="381"/>
        <end position="418"/>
    </location>
</feature>
<feature type="domain" description="Histidine kinase" evidence="11">
    <location>
        <begin position="425"/>
        <end position="642"/>
    </location>
</feature>
<dbReference type="InterPro" id="IPR036890">
    <property type="entry name" value="HATPase_C_sf"/>
</dbReference>
<keyword evidence="7" id="KW-0802">TPR repeat</keyword>
<evidence type="ECO:0000256" key="7">
    <source>
        <dbReference type="PROSITE-ProRule" id="PRU00339"/>
    </source>
</evidence>
<keyword evidence="6" id="KW-0902">Two-component regulatory system</keyword>
<evidence type="ECO:0000256" key="2">
    <source>
        <dbReference type="ARBA" id="ARBA00012438"/>
    </source>
</evidence>
<dbReference type="Gene3D" id="3.30.565.10">
    <property type="entry name" value="Histidine kinase-like ATPase, C-terminal domain"/>
    <property type="match status" value="1"/>
</dbReference>
<dbReference type="SMART" id="SM00028">
    <property type="entry name" value="TPR"/>
    <property type="match status" value="5"/>
</dbReference>
<keyword evidence="9" id="KW-0472">Membrane</keyword>
<dbReference type="SMART" id="SM00388">
    <property type="entry name" value="HisKA"/>
    <property type="match status" value="1"/>
</dbReference>
<dbReference type="InterPro" id="IPR005467">
    <property type="entry name" value="His_kinase_dom"/>
</dbReference>
<dbReference type="EMBL" id="JBHSMA010000021">
    <property type="protein sequence ID" value="MFC5413116.1"/>
    <property type="molecule type" value="Genomic_DNA"/>
</dbReference>
<sequence>MCRPFSLTFLVLICIHLICVPGISQTTADLLNSFKKRDGVLTDSNQIALTNKLAEKYFYNHPDSAMAFGKTSLRFAKKYDIKIETAKAYNIIAKVYYITGSFFESLSYADSAMAISKQIGFKSGIANAINTRGLIYLGQDRIIDALPEFKKALIINKQLKDSSRIAVNYFNIGLSYDHLHQYENAFANLNKALQIAQACNDGHVGQMVLNRIGETHYHSRNYEQALFYYNSVLSFAAYQDNWERGFAYSGLAQTFYELKEYRQALGYARKSFVLTKELKAKWDIERAATILSKCYAALGDYKQAYTYQSVARAYSDSLLNEKKEREINYLHLREKRAENLELIRENESNRKEIKNVRTIIYLTTLFSIALVILLVLLRRNIAHKNALNKALQESNNEIRQQKDEIQAQQEELVTLNKTKDRILSVIGHDLRSPFASIIQALEMIRSGDLNKHDQFQLFEEFHRQVSLVFDLINNLLMWANSQKMGVITKYEKVDLTQASENVLSLYKSSALQKKQRLLHHFEDTLYIEADENHVRIILQNIISNAIKFTPDHGTIALFYTTENNFIAIHIQDNGRGMSVRKLTQLFQSAGRAISENGTNNEPGTGLGLLLIKQFIEENKGRIEVRSEEGKGCEFIVYFKAYLYERSSLGV</sequence>
<evidence type="ECO:0000256" key="9">
    <source>
        <dbReference type="SAM" id="Phobius"/>
    </source>
</evidence>
<evidence type="ECO:0000256" key="5">
    <source>
        <dbReference type="ARBA" id="ARBA00022777"/>
    </source>
</evidence>
<dbReference type="SUPFAM" id="SSF47384">
    <property type="entry name" value="Homodimeric domain of signal transducing histidine kinase"/>
    <property type="match status" value="1"/>
</dbReference>
<dbReference type="InterPro" id="IPR036097">
    <property type="entry name" value="HisK_dim/P_sf"/>
</dbReference>
<dbReference type="InterPro" id="IPR050736">
    <property type="entry name" value="Sensor_HK_Regulatory"/>
</dbReference>
<comment type="caution">
    <text evidence="12">The sequence shown here is derived from an EMBL/GenBank/DDBJ whole genome shotgun (WGS) entry which is preliminary data.</text>
</comment>
<evidence type="ECO:0000256" key="4">
    <source>
        <dbReference type="ARBA" id="ARBA00022679"/>
    </source>
</evidence>
<gene>
    <name evidence="12" type="ORF">ACFPMF_27590</name>
</gene>
<evidence type="ECO:0000256" key="6">
    <source>
        <dbReference type="ARBA" id="ARBA00023012"/>
    </source>
</evidence>
<evidence type="ECO:0000313" key="12">
    <source>
        <dbReference type="EMBL" id="MFC5413116.1"/>
    </source>
</evidence>
<comment type="catalytic activity">
    <reaction evidence="1">
        <text>ATP + protein L-histidine = ADP + protein N-phospho-L-histidine.</text>
        <dbReference type="EC" id="2.7.13.3"/>
    </reaction>
</comment>
<dbReference type="EC" id="2.7.13.3" evidence="2"/>
<keyword evidence="4" id="KW-0808">Transferase</keyword>
<dbReference type="PRINTS" id="PR00344">
    <property type="entry name" value="BCTRLSENSOR"/>
</dbReference>
<dbReference type="Pfam" id="PF02518">
    <property type="entry name" value="HATPase_c"/>
    <property type="match status" value="1"/>
</dbReference>
<dbReference type="InterPro" id="IPR003661">
    <property type="entry name" value="HisK_dim/P_dom"/>
</dbReference>
<dbReference type="SMART" id="SM00387">
    <property type="entry name" value="HATPase_c"/>
    <property type="match status" value="1"/>
</dbReference>
<evidence type="ECO:0000313" key="13">
    <source>
        <dbReference type="Proteomes" id="UP001596106"/>
    </source>
</evidence>
<keyword evidence="8" id="KW-0175">Coiled coil</keyword>
<keyword evidence="9" id="KW-1133">Transmembrane helix</keyword>
<keyword evidence="3" id="KW-0597">Phosphoprotein</keyword>
<keyword evidence="13" id="KW-1185">Reference proteome</keyword>
<dbReference type="Pfam" id="PF00512">
    <property type="entry name" value="HisKA"/>
    <property type="match status" value="1"/>
</dbReference>
<protein>
    <recommendedName>
        <fullName evidence="2">histidine kinase</fullName>
        <ecNumber evidence="2">2.7.13.3</ecNumber>
    </recommendedName>
</protein>
<evidence type="ECO:0000256" key="3">
    <source>
        <dbReference type="ARBA" id="ARBA00022553"/>
    </source>
</evidence>
<dbReference type="PANTHER" id="PTHR43711:SF1">
    <property type="entry name" value="HISTIDINE KINASE 1"/>
    <property type="match status" value="1"/>
</dbReference>
<feature type="transmembrane region" description="Helical" evidence="9">
    <location>
        <begin position="359"/>
        <end position="377"/>
    </location>
</feature>
<evidence type="ECO:0000259" key="11">
    <source>
        <dbReference type="PROSITE" id="PS50109"/>
    </source>
</evidence>
<proteinExistence type="predicted"/>
<feature type="chain" id="PRO_5047028883" description="histidine kinase" evidence="10">
    <location>
        <begin position="25"/>
        <end position="650"/>
    </location>
</feature>
<dbReference type="Pfam" id="PF13424">
    <property type="entry name" value="TPR_12"/>
    <property type="match status" value="1"/>
</dbReference>
<reference evidence="13" key="1">
    <citation type="journal article" date="2019" name="Int. J. Syst. Evol. Microbiol.">
        <title>The Global Catalogue of Microorganisms (GCM) 10K type strain sequencing project: providing services to taxonomists for standard genome sequencing and annotation.</title>
        <authorList>
            <consortium name="The Broad Institute Genomics Platform"/>
            <consortium name="The Broad Institute Genome Sequencing Center for Infectious Disease"/>
            <person name="Wu L."/>
            <person name="Ma J."/>
        </authorList>
    </citation>
    <scope>NUCLEOTIDE SEQUENCE [LARGE SCALE GENOMIC DNA]</scope>
    <source>
        <strain evidence="13">CCUG 55250</strain>
    </source>
</reference>
<keyword evidence="9" id="KW-0812">Transmembrane</keyword>
<dbReference type="InterPro" id="IPR011990">
    <property type="entry name" value="TPR-like_helical_dom_sf"/>
</dbReference>
<keyword evidence="5" id="KW-0418">Kinase</keyword>
<dbReference type="CDD" id="cd00082">
    <property type="entry name" value="HisKA"/>
    <property type="match status" value="1"/>
</dbReference>
<dbReference type="PANTHER" id="PTHR43711">
    <property type="entry name" value="TWO-COMPONENT HISTIDINE KINASE"/>
    <property type="match status" value="1"/>
</dbReference>
<organism evidence="12 13">
    <name type="scientific">Larkinella bovis</name>
    <dbReference type="NCBI Taxonomy" id="683041"/>
    <lineage>
        <taxon>Bacteria</taxon>
        <taxon>Pseudomonadati</taxon>
        <taxon>Bacteroidota</taxon>
        <taxon>Cytophagia</taxon>
        <taxon>Cytophagales</taxon>
        <taxon>Spirosomataceae</taxon>
        <taxon>Larkinella</taxon>
    </lineage>
</organism>
<dbReference type="Proteomes" id="UP001596106">
    <property type="component" value="Unassembled WGS sequence"/>
</dbReference>
<accession>A0ABW0IKZ3</accession>
<dbReference type="SUPFAM" id="SSF48452">
    <property type="entry name" value="TPR-like"/>
    <property type="match status" value="2"/>
</dbReference>
<dbReference type="InterPro" id="IPR019734">
    <property type="entry name" value="TPR_rpt"/>
</dbReference>
<dbReference type="Gene3D" id="1.10.287.130">
    <property type="match status" value="1"/>
</dbReference>
<evidence type="ECO:0000256" key="1">
    <source>
        <dbReference type="ARBA" id="ARBA00000085"/>
    </source>
</evidence>
<dbReference type="RefSeq" id="WP_379851328.1">
    <property type="nucleotide sequence ID" value="NZ_JBHSMA010000021.1"/>
</dbReference>
<dbReference type="SUPFAM" id="SSF55874">
    <property type="entry name" value="ATPase domain of HSP90 chaperone/DNA topoisomerase II/histidine kinase"/>
    <property type="match status" value="1"/>
</dbReference>
<dbReference type="Gene3D" id="1.25.40.10">
    <property type="entry name" value="Tetratricopeptide repeat domain"/>
    <property type="match status" value="2"/>
</dbReference>
<dbReference type="PROSITE" id="PS50005">
    <property type="entry name" value="TPR"/>
    <property type="match status" value="1"/>
</dbReference>
<feature type="signal peptide" evidence="10">
    <location>
        <begin position="1"/>
        <end position="24"/>
    </location>
</feature>
<keyword evidence="10" id="KW-0732">Signal</keyword>
<dbReference type="InterPro" id="IPR003594">
    <property type="entry name" value="HATPase_dom"/>
</dbReference>
<dbReference type="InterPro" id="IPR004358">
    <property type="entry name" value="Sig_transdc_His_kin-like_C"/>
</dbReference>
<dbReference type="CDD" id="cd00075">
    <property type="entry name" value="HATPase"/>
    <property type="match status" value="1"/>
</dbReference>
<name>A0ABW0IKZ3_9BACT</name>
<evidence type="ECO:0000256" key="8">
    <source>
        <dbReference type="SAM" id="Coils"/>
    </source>
</evidence>